<comment type="caution">
    <text evidence="1">The sequence shown here is derived from an EMBL/GenBank/DDBJ whole genome shotgun (WGS) entry which is preliminary data.</text>
</comment>
<protein>
    <submittedName>
        <fullName evidence="1">Uncharacterized protein</fullName>
    </submittedName>
</protein>
<dbReference type="EMBL" id="LSLI01000111">
    <property type="protein sequence ID" value="KXS30990.1"/>
    <property type="molecule type" value="Genomic_DNA"/>
</dbReference>
<evidence type="ECO:0000313" key="2">
    <source>
        <dbReference type="Proteomes" id="UP000070578"/>
    </source>
</evidence>
<dbReference type="Proteomes" id="UP000070578">
    <property type="component" value="Unassembled WGS sequence"/>
</dbReference>
<name>A0A139BPT3_9PROT</name>
<reference evidence="1 2" key="1">
    <citation type="submission" date="2016-02" db="EMBL/GenBank/DDBJ databases">
        <authorList>
            <person name="Wen L."/>
            <person name="He K."/>
            <person name="Yang H."/>
        </authorList>
    </citation>
    <scope>NUCLEOTIDE SEQUENCE [LARGE SCALE GENOMIC DNA]</scope>
    <source>
        <strain evidence="1">ShG14-8</strain>
    </source>
</reference>
<feature type="non-terminal residue" evidence="1">
    <location>
        <position position="1"/>
    </location>
</feature>
<gene>
    <name evidence="1" type="ORF">AWT59_2889</name>
</gene>
<dbReference type="AlphaFoldDB" id="A0A139BPT3"/>
<reference evidence="1 2" key="2">
    <citation type="submission" date="2016-03" db="EMBL/GenBank/DDBJ databases">
        <title>New uncultured bacterium of the family Gallionellaceae from acid mine drainage: description and reconstruction of genome based on metagenomic analysis of microbial community.</title>
        <authorList>
            <person name="Kadnikov V."/>
            <person name="Ivasenko D."/>
            <person name="Beletsky A."/>
            <person name="Mardanov A."/>
            <person name="Danilova E."/>
            <person name="Pimenov N."/>
            <person name="Karnachuk O."/>
            <person name="Ravin N."/>
        </authorList>
    </citation>
    <scope>NUCLEOTIDE SEQUENCE [LARGE SCALE GENOMIC DNA]</scope>
    <source>
        <strain evidence="1">ShG14-8</strain>
    </source>
</reference>
<proteinExistence type="predicted"/>
<accession>A0A139BPT3</accession>
<sequence length="82" mass="9385">LEVFACFVQDAKDKIEFSEPYTKMYRDWQKNPSNKAGAYSFKEIFGVENDVIKVVVMGYIESGADQLALHHMFVFDGSRIPS</sequence>
<evidence type="ECO:0000313" key="1">
    <source>
        <dbReference type="EMBL" id="KXS30990.1"/>
    </source>
</evidence>
<organism evidence="1 2">
    <name type="scientific">Candidatus Gallionella acididurans</name>
    <dbReference type="NCBI Taxonomy" id="1796491"/>
    <lineage>
        <taxon>Bacteria</taxon>
        <taxon>Pseudomonadati</taxon>
        <taxon>Pseudomonadota</taxon>
        <taxon>Betaproteobacteria</taxon>
        <taxon>Nitrosomonadales</taxon>
        <taxon>Gallionellaceae</taxon>
        <taxon>Gallionella</taxon>
    </lineage>
</organism>